<name>A0ABR2K7W2_9EUKA</name>
<comment type="caution">
    <text evidence="1">The sequence shown here is derived from an EMBL/GenBank/DDBJ whole genome shotgun (WGS) entry which is preliminary data.</text>
</comment>
<accession>A0ABR2K7W2</accession>
<reference evidence="1 2" key="1">
    <citation type="submission" date="2024-04" db="EMBL/GenBank/DDBJ databases">
        <title>Tritrichomonas musculus Genome.</title>
        <authorList>
            <person name="Alves-Ferreira E."/>
            <person name="Grigg M."/>
            <person name="Lorenzi H."/>
            <person name="Galac M."/>
        </authorList>
    </citation>
    <scope>NUCLEOTIDE SEQUENCE [LARGE SCALE GENOMIC DNA]</scope>
    <source>
        <strain evidence="1 2">EAF2021</strain>
    </source>
</reference>
<organism evidence="1 2">
    <name type="scientific">Tritrichomonas musculus</name>
    <dbReference type="NCBI Taxonomy" id="1915356"/>
    <lineage>
        <taxon>Eukaryota</taxon>
        <taxon>Metamonada</taxon>
        <taxon>Parabasalia</taxon>
        <taxon>Tritrichomonadida</taxon>
        <taxon>Tritrichomonadidae</taxon>
        <taxon>Tritrichomonas</taxon>
    </lineage>
</organism>
<sequence>MSQVIRELQEKEADENGKVPSANEIFQKFSRYYVVPDDGKVPKLNFDIWAPWDYLMRLYHGLLTLVNYQCDNRLRLFQYGNEERLDNFLNTNDGRGEVFKAFLFISHYNLVFHKYVLQDDQVMDPAVFEPFIPLDLAWLGNSKDESIKSDNNVRIGSTFKRTAWNINFKHTIKAKRR</sequence>
<keyword evidence="2" id="KW-1185">Reference proteome</keyword>
<evidence type="ECO:0000313" key="1">
    <source>
        <dbReference type="EMBL" id="KAK8886893.1"/>
    </source>
</evidence>
<dbReference type="EMBL" id="JAPFFF010000006">
    <property type="protein sequence ID" value="KAK8886893.1"/>
    <property type="molecule type" value="Genomic_DNA"/>
</dbReference>
<gene>
    <name evidence="1" type="ORF">M9Y10_037926</name>
</gene>
<protein>
    <submittedName>
        <fullName evidence="1">Uncharacterized protein</fullName>
    </submittedName>
</protein>
<proteinExistence type="predicted"/>
<evidence type="ECO:0000313" key="2">
    <source>
        <dbReference type="Proteomes" id="UP001470230"/>
    </source>
</evidence>
<dbReference type="Proteomes" id="UP001470230">
    <property type="component" value="Unassembled WGS sequence"/>
</dbReference>